<evidence type="ECO:0000313" key="2">
    <source>
        <dbReference type="Proteomes" id="UP001524478"/>
    </source>
</evidence>
<gene>
    <name evidence="1" type="ORF">NE686_12525</name>
</gene>
<protein>
    <submittedName>
        <fullName evidence="1">YaaL family protein</fullName>
    </submittedName>
</protein>
<dbReference type="Pfam" id="PF10704">
    <property type="entry name" value="DUF2508"/>
    <property type="match status" value="1"/>
</dbReference>
<name>A0ABT1SC35_9FIRM</name>
<dbReference type="Proteomes" id="UP001524478">
    <property type="component" value="Unassembled WGS sequence"/>
</dbReference>
<proteinExistence type="predicted"/>
<sequence>MMSFKKKEKDYSRDDMLENLRLAHKEWRDKESFFETATDPDLIDYAIYDMEASKLKYIYLLKKMKEWDKEAGAVLQQELEEKNNKNISTHG</sequence>
<accession>A0ABT1SC35</accession>
<organism evidence="1 2">
    <name type="scientific">Tissierella carlieri</name>
    <dbReference type="NCBI Taxonomy" id="689904"/>
    <lineage>
        <taxon>Bacteria</taxon>
        <taxon>Bacillati</taxon>
        <taxon>Bacillota</taxon>
        <taxon>Tissierellia</taxon>
        <taxon>Tissierellales</taxon>
        <taxon>Tissierellaceae</taxon>
        <taxon>Tissierella</taxon>
    </lineage>
</organism>
<dbReference type="RefSeq" id="WP_256311768.1">
    <property type="nucleotide sequence ID" value="NZ_JANGAC010000009.1"/>
</dbReference>
<reference evidence="1 2" key="1">
    <citation type="submission" date="2022-06" db="EMBL/GenBank/DDBJ databases">
        <title>Isolation of gut microbiota from human fecal samples.</title>
        <authorList>
            <person name="Pamer E.G."/>
            <person name="Barat B."/>
            <person name="Waligurski E."/>
            <person name="Medina S."/>
            <person name="Paddock L."/>
            <person name="Mostad J."/>
        </authorList>
    </citation>
    <scope>NUCLEOTIDE SEQUENCE [LARGE SCALE GENOMIC DNA]</scope>
    <source>
        <strain evidence="1 2">DFI.7.95</strain>
    </source>
</reference>
<dbReference type="EMBL" id="JANGAC010000009">
    <property type="protein sequence ID" value="MCQ4923917.1"/>
    <property type="molecule type" value="Genomic_DNA"/>
</dbReference>
<evidence type="ECO:0000313" key="1">
    <source>
        <dbReference type="EMBL" id="MCQ4923917.1"/>
    </source>
</evidence>
<keyword evidence="2" id="KW-1185">Reference proteome</keyword>
<comment type="caution">
    <text evidence="1">The sequence shown here is derived from an EMBL/GenBank/DDBJ whole genome shotgun (WGS) entry which is preliminary data.</text>
</comment>
<dbReference type="InterPro" id="IPR019644">
    <property type="entry name" value="DUF2508"/>
</dbReference>